<gene>
    <name evidence="1" type="ORF">EJ73_00680</name>
</gene>
<proteinExistence type="predicted"/>
<reference evidence="1 2" key="1">
    <citation type="submission" date="2018-05" db="EMBL/GenBank/DDBJ databases">
        <title>Genomic Encyclopedia of Type Strains, Phase I: the one thousand microbial genomes (KMG-I) project.</title>
        <authorList>
            <person name="Kyrpides N."/>
        </authorList>
    </citation>
    <scope>NUCLEOTIDE SEQUENCE [LARGE SCALE GENOMIC DNA]</scope>
    <source>
        <strain evidence="1 2">DSM 15611</strain>
    </source>
</reference>
<comment type="caution">
    <text evidence="1">The sequence shown here is derived from an EMBL/GenBank/DDBJ whole genome shotgun (WGS) entry which is preliminary data.</text>
</comment>
<dbReference type="Proteomes" id="UP000248314">
    <property type="component" value="Unassembled WGS sequence"/>
</dbReference>
<keyword evidence="2" id="KW-1185">Reference proteome</keyword>
<organism evidence="1 2">
    <name type="scientific">Hoylesella shahii DSM 15611 = JCM 12083</name>
    <dbReference type="NCBI Taxonomy" id="1122991"/>
    <lineage>
        <taxon>Bacteria</taxon>
        <taxon>Pseudomonadati</taxon>
        <taxon>Bacteroidota</taxon>
        <taxon>Bacteroidia</taxon>
        <taxon>Bacteroidales</taxon>
        <taxon>Prevotellaceae</taxon>
        <taxon>Hoylesella</taxon>
    </lineage>
</organism>
<dbReference type="EMBL" id="QJJX01000005">
    <property type="protein sequence ID" value="PXX23691.1"/>
    <property type="molecule type" value="Genomic_DNA"/>
</dbReference>
<name>A0A318IGC1_9BACT</name>
<evidence type="ECO:0000313" key="1">
    <source>
        <dbReference type="EMBL" id="PXX23691.1"/>
    </source>
</evidence>
<accession>A0A318IGC1</accession>
<evidence type="ECO:0000313" key="2">
    <source>
        <dbReference type="Proteomes" id="UP000248314"/>
    </source>
</evidence>
<dbReference type="AlphaFoldDB" id="A0A318IGC1"/>
<sequence length="85" mass="9672">MLKTLIFAPNFSLLHFVLHQIWAFLLRFAPFCLSICSPAHDFHLPKTTIFFAKNPFLRQFLLQKVVISSVLGESKVTLHGAKSSN</sequence>
<protein>
    <submittedName>
        <fullName evidence="1">Uncharacterized protein</fullName>
    </submittedName>
</protein>